<name>A0ACC0ZTZ6_9ROSI</name>
<evidence type="ECO:0000313" key="2">
    <source>
        <dbReference type="Proteomes" id="UP001164250"/>
    </source>
</evidence>
<dbReference type="EMBL" id="CM047910">
    <property type="protein sequence ID" value="KAJ0075625.1"/>
    <property type="molecule type" value="Genomic_DNA"/>
</dbReference>
<gene>
    <name evidence="1" type="ORF">Patl1_34200</name>
</gene>
<reference evidence="2" key="1">
    <citation type="journal article" date="2023" name="G3 (Bethesda)">
        <title>Genome assembly and association tests identify interacting loci associated with vigor, precocity, and sex in interspecific pistachio rootstocks.</title>
        <authorList>
            <person name="Palmer W."/>
            <person name="Jacygrad E."/>
            <person name="Sagayaradj S."/>
            <person name="Cavanaugh K."/>
            <person name="Han R."/>
            <person name="Bertier L."/>
            <person name="Beede B."/>
            <person name="Kafkas S."/>
            <person name="Golino D."/>
            <person name="Preece J."/>
            <person name="Michelmore R."/>
        </authorList>
    </citation>
    <scope>NUCLEOTIDE SEQUENCE [LARGE SCALE GENOMIC DNA]</scope>
</reference>
<evidence type="ECO:0000313" key="1">
    <source>
        <dbReference type="EMBL" id="KAJ0075625.1"/>
    </source>
</evidence>
<organism evidence="1 2">
    <name type="scientific">Pistacia atlantica</name>
    <dbReference type="NCBI Taxonomy" id="434234"/>
    <lineage>
        <taxon>Eukaryota</taxon>
        <taxon>Viridiplantae</taxon>
        <taxon>Streptophyta</taxon>
        <taxon>Embryophyta</taxon>
        <taxon>Tracheophyta</taxon>
        <taxon>Spermatophyta</taxon>
        <taxon>Magnoliopsida</taxon>
        <taxon>eudicotyledons</taxon>
        <taxon>Gunneridae</taxon>
        <taxon>Pentapetalae</taxon>
        <taxon>rosids</taxon>
        <taxon>malvids</taxon>
        <taxon>Sapindales</taxon>
        <taxon>Anacardiaceae</taxon>
        <taxon>Pistacia</taxon>
    </lineage>
</organism>
<proteinExistence type="predicted"/>
<keyword evidence="2" id="KW-1185">Reference proteome</keyword>
<sequence>MCITKPSFHKVPTALRVSGPSLADVGVSGAVGQEFLSVLSDRDFPYRSIKMLASKRSTEKQLTFGDQLYTIEEPGEESLGIVDNALFSAGDSISGSLVADKPFPPPSLGVSPGSLRRTFTYEELKMATDNFSSANFLGQGGFGCVHKGVLPNGVVVAIKQLKAGSGQGEREFRAEVEIINRIHHRNLVSLVGYCISGAHRLLVFEFVPNKTLYFHLHGDGRPNMEWPTRMKTALGSAKGLAYLHEDCHPKVIHRDIKSANILIDNSFEAKTACDSRRHIHVNVADFGLAKYFPDADTHVSTRIMGTFGYLDPEYAASGKLTDKSDIYSFGVVLVEFITGKRPFCGIADWARPLLNKALVEGNFGPLVDPDLEEYDSTEMAQMVACALASVDPSAGCRPRMSQIVRALENEEKAFIVL</sequence>
<accession>A0ACC0ZTZ6</accession>
<protein>
    <submittedName>
        <fullName evidence="1">Uncharacterized protein</fullName>
    </submittedName>
</protein>
<comment type="caution">
    <text evidence="1">The sequence shown here is derived from an EMBL/GenBank/DDBJ whole genome shotgun (WGS) entry which is preliminary data.</text>
</comment>
<dbReference type="Proteomes" id="UP001164250">
    <property type="component" value="Chromosome 15"/>
</dbReference>